<sequence>VSKQVLQQVLRELQPLYTAEQQFIEEFFQLSHDTAELLEVCTLSGSIVAGDGVDPKAGPSPPHIISSLFFRLEEPTNQLLSEIFSCLEPELRGFLDVCNKVHSFSCLQVLVTLNDFIFELRGSSSALPSSFLNTVLGNVLLLAKGNFNRCIGSLCNEIEEAKTPSKMRGGILHSVSRFEEFVDFSEEVFRAARHRAELDKAHLRLVSSVFSSINSLSSANLKVNTDMVMMENYHHIHRFLCQKKIPCLELKKREAKHRYNEHMEKYIIKYLGQPLEKLHHFFEGVKARLAQGVKEEEVSFQLAYSKQELRKVIEKYPSKEVKRALETLYRKIHKYLSPEENLLPVVWHAMEKEFIRQYQEFEDLIQRCYAGSGITMDFTAGDLLSYFNSITLTS</sequence>
<dbReference type="InterPro" id="IPR048628">
    <property type="entry name" value="Sec3_C"/>
</dbReference>
<name>A0A7K6BI18_UPUEP</name>
<reference evidence="2 3" key="1">
    <citation type="submission" date="2019-09" db="EMBL/GenBank/DDBJ databases">
        <title>Bird 10,000 Genomes (B10K) Project - Family phase.</title>
        <authorList>
            <person name="Zhang G."/>
        </authorList>
    </citation>
    <scope>NUCLEOTIDE SEQUENCE [LARGE SCALE GENOMIC DNA]</scope>
    <source>
        <strain evidence="2">B10K-DU-012-37</strain>
    </source>
</reference>
<dbReference type="AlphaFoldDB" id="A0A7K6BI18"/>
<dbReference type="GO" id="GO:0006887">
    <property type="term" value="P:exocytosis"/>
    <property type="evidence" value="ECO:0007669"/>
    <property type="project" value="TreeGrafter"/>
</dbReference>
<evidence type="ECO:0000313" key="3">
    <source>
        <dbReference type="Proteomes" id="UP000544127"/>
    </source>
</evidence>
<feature type="non-terminal residue" evidence="2">
    <location>
        <position position="1"/>
    </location>
</feature>
<dbReference type="Pfam" id="PF20654">
    <property type="entry name" value="Sec3_C-term"/>
    <property type="match status" value="1"/>
</dbReference>
<dbReference type="PANTHER" id="PTHR16092">
    <property type="entry name" value="SEC3/SYNTAXIN-RELATED"/>
    <property type="match status" value="1"/>
</dbReference>
<keyword evidence="3" id="KW-1185">Reference proteome</keyword>
<accession>A0A7K6BI18</accession>
<evidence type="ECO:0000259" key="1">
    <source>
        <dbReference type="Pfam" id="PF20654"/>
    </source>
</evidence>
<dbReference type="GO" id="GO:0005886">
    <property type="term" value="C:plasma membrane"/>
    <property type="evidence" value="ECO:0007669"/>
    <property type="project" value="TreeGrafter"/>
</dbReference>
<protein>
    <submittedName>
        <fullName evidence="2">EXOC1 protein</fullName>
    </submittedName>
</protein>
<proteinExistence type="predicted"/>
<dbReference type="EMBL" id="VZRI01013534">
    <property type="protein sequence ID" value="NWV01067.1"/>
    <property type="molecule type" value="Genomic_DNA"/>
</dbReference>
<feature type="non-terminal residue" evidence="2">
    <location>
        <position position="394"/>
    </location>
</feature>
<dbReference type="GO" id="GO:0006893">
    <property type="term" value="P:Golgi to plasma membrane transport"/>
    <property type="evidence" value="ECO:0007669"/>
    <property type="project" value="TreeGrafter"/>
</dbReference>
<organism evidence="2 3">
    <name type="scientific">Upupa epops</name>
    <name type="common">Eurasian hoopoe</name>
    <dbReference type="NCBI Taxonomy" id="57439"/>
    <lineage>
        <taxon>Eukaryota</taxon>
        <taxon>Metazoa</taxon>
        <taxon>Chordata</taxon>
        <taxon>Craniata</taxon>
        <taxon>Vertebrata</taxon>
        <taxon>Euteleostomi</taxon>
        <taxon>Archelosauria</taxon>
        <taxon>Archosauria</taxon>
        <taxon>Dinosauria</taxon>
        <taxon>Saurischia</taxon>
        <taxon>Theropoda</taxon>
        <taxon>Coelurosauria</taxon>
        <taxon>Aves</taxon>
        <taxon>Neognathae</taxon>
        <taxon>Neoaves</taxon>
        <taxon>Telluraves</taxon>
        <taxon>Coraciimorphae</taxon>
        <taxon>Bucerotiformes</taxon>
        <taxon>Upupidae</taxon>
        <taxon>Upupa</taxon>
    </lineage>
</organism>
<dbReference type="GO" id="GO:0005546">
    <property type="term" value="F:phosphatidylinositol-4,5-bisphosphate binding"/>
    <property type="evidence" value="ECO:0007669"/>
    <property type="project" value="TreeGrafter"/>
</dbReference>
<gene>
    <name evidence="2" type="primary">Exoc1_1</name>
    <name evidence="2" type="ORF">UPUEPO_R10733</name>
</gene>
<feature type="domain" description="Exocyst complex component Sec3 C-terminal" evidence="1">
    <location>
        <begin position="76"/>
        <end position="371"/>
    </location>
</feature>
<dbReference type="PANTHER" id="PTHR16092:SF20">
    <property type="entry name" value="EXOCYST COMPLEX COMPONENT SEC3 PIP2-BINDING N-TERMINAL DOMAIN-CONTAINING PROTEIN"/>
    <property type="match status" value="1"/>
</dbReference>
<dbReference type="GO" id="GO:0000145">
    <property type="term" value="C:exocyst"/>
    <property type="evidence" value="ECO:0007669"/>
    <property type="project" value="TreeGrafter"/>
</dbReference>
<comment type="caution">
    <text evidence="2">The sequence shown here is derived from an EMBL/GenBank/DDBJ whole genome shotgun (WGS) entry which is preliminary data.</text>
</comment>
<dbReference type="Proteomes" id="UP000544127">
    <property type="component" value="Unassembled WGS sequence"/>
</dbReference>
<dbReference type="OrthoDB" id="27109at2759"/>
<evidence type="ECO:0000313" key="2">
    <source>
        <dbReference type="EMBL" id="NWV01067.1"/>
    </source>
</evidence>